<feature type="compositionally biased region" description="Low complexity" evidence="1">
    <location>
        <begin position="319"/>
        <end position="333"/>
    </location>
</feature>
<sequence>QKINDTSSTEQIWHLPTRSPLPKVSHNGDQKKEFTISKIPLLKSTVQYDTTTPTITTYNPRRITQSLSKTRAPQRKRFSARNTQRPAITRPTVTKTRAPLSTLKPYIPPYGTPQRTRPPQIYKSIPKVIAHTTTTSTTTTTTTTPRPKRTTTTTHRPRRITTTHRPKRNPIPRITPQQKTYQPQQYNIAVTNNTTYYSNEKPPIVSFDEDFEKSFDSFVPFKNGDEFFDTIFGAENPFDPRPIEKGTTNEPVYKSGELLYQSLDRDHSTEFFRQGSSQVGRPSSPFDKQQISFSGLRGPSILKGVTTYTKLNDTTESTPQQPQVQQHQSFQPQLREHEPKRISTAKPRYKQYINRGTISGHPTTSVILPPQKSLNTIHEQDNQNLAFEGREQIHDDFNSNRFPDYPSKLPTRTVSNQKTIVTQDGVITPQLTFDSNIEQDLPKTKQQPKVEPKPLPVNKALITSWNKQSFQQFHLGESPNSKVQSQFPRDFVPQRKASPQPTLPPLQYTTWKKHQPSHIEYQVLEQTNSSPTPISETPQTTPQYTSQPVTVTISPPHGVIIDNQFSEEPTFHLGGGYHNWEELKSTSVYMKNTTLSTTIKPTTPSTFSTNNPPATGFSTYNNFPRSTSPATIATRPPSLTETTISESYFHDVPKQENAVSFREVYEDELAPSVDSQRGTTQYEYSEDTTTPPRIQDNIEHGKIQESLRAPLSNGEQWGSKSNTNGNNLQDTEEEVPVVLVPGSSRAPSNVWTPPTPPPTSVTPGAETPKPYRRRRPGSSHRPATAAAEAPSERLAAVPRGASLGTDSSS</sequence>
<feature type="compositionally biased region" description="Low complexity" evidence="1">
    <location>
        <begin position="781"/>
        <end position="796"/>
    </location>
</feature>
<evidence type="ECO:0000313" key="3">
    <source>
        <dbReference type="Proteomes" id="UP001497623"/>
    </source>
</evidence>
<feature type="compositionally biased region" description="Polar residues" evidence="1">
    <location>
        <begin position="673"/>
        <end position="692"/>
    </location>
</feature>
<evidence type="ECO:0000256" key="1">
    <source>
        <dbReference type="SAM" id="MobiDB-lite"/>
    </source>
</evidence>
<comment type="caution">
    <text evidence="2">The sequence shown here is derived from an EMBL/GenBank/DDBJ whole genome shotgun (WGS) entry which is preliminary data.</text>
</comment>
<accession>A0AAV2RDG2</accession>
<keyword evidence="3" id="KW-1185">Reference proteome</keyword>
<proteinExistence type="predicted"/>
<feature type="region of interest" description="Disordered" evidence="1">
    <location>
        <begin position="66"/>
        <end position="94"/>
    </location>
</feature>
<feature type="non-terminal residue" evidence="2">
    <location>
        <position position="809"/>
    </location>
</feature>
<dbReference type="AlphaFoldDB" id="A0AAV2RDG2"/>
<reference evidence="2 3" key="1">
    <citation type="submission" date="2024-05" db="EMBL/GenBank/DDBJ databases">
        <authorList>
            <person name="Wallberg A."/>
        </authorList>
    </citation>
    <scope>NUCLEOTIDE SEQUENCE [LARGE SCALE GENOMIC DNA]</scope>
</reference>
<feature type="region of interest" description="Disordered" evidence="1">
    <location>
        <begin position="528"/>
        <end position="547"/>
    </location>
</feature>
<gene>
    <name evidence="2" type="ORF">MNOR_LOCUS23777</name>
</gene>
<dbReference type="EMBL" id="CAXKWB010021281">
    <property type="protein sequence ID" value="CAL4123080.1"/>
    <property type="molecule type" value="Genomic_DNA"/>
</dbReference>
<protein>
    <submittedName>
        <fullName evidence="2">Uncharacterized protein</fullName>
    </submittedName>
</protein>
<name>A0AAV2RDG2_MEGNR</name>
<organism evidence="2 3">
    <name type="scientific">Meganyctiphanes norvegica</name>
    <name type="common">Northern krill</name>
    <name type="synonym">Thysanopoda norvegica</name>
    <dbReference type="NCBI Taxonomy" id="48144"/>
    <lineage>
        <taxon>Eukaryota</taxon>
        <taxon>Metazoa</taxon>
        <taxon>Ecdysozoa</taxon>
        <taxon>Arthropoda</taxon>
        <taxon>Crustacea</taxon>
        <taxon>Multicrustacea</taxon>
        <taxon>Malacostraca</taxon>
        <taxon>Eumalacostraca</taxon>
        <taxon>Eucarida</taxon>
        <taxon>Euphausiacea</taxon>
        <taxon>Euphausiidae</taxon>
        <taxon>Meganyctiphanes</taxon>
    </lineage>
</organism>
<feature type="compositionally biased region" description="Basic and acidic residues" evidence="1">
    <location>
        <begin position="696"/>
        <end position="705"/>
    </location>
</feature>
<feature type="compositionally biased region" description="Low complexity" evidence="1">
    <location>
        <begin position="134"/>
        <end position="154"/>
    </location>
</feature>
<dbReference type="Proteomes" id="UP001497623">
    <property type="component" value="Unassembled WGS sequence"/>
</dbReference>
<feature type="region of interest" description="Disordered" evidence="1">
    <location>
        <begin position="134"/>
        <end position="181"/>
    </location>
</feature>
<feature type="compositionally biased region" description="Polar residues" evidence="1">
    <location>
        <begin position="713"/>
        <end position="729"/>
    </location>
</feature>
<feature type="region of interest" description="Disordered" evidence="1">
    <location>
        <begin position="669"/>
        <end position="809"/>
    </location>
</feature>
<feature type="non-terminal residue" evidence="2">
    <location>
        <position position="1"/>
    </location>
</feature>
<feature type="compositionally biased region" description="Polar residues" evidence="1">
    <location>
        <begin position="1"/>
        <end position="11"/>
    </location>
</feature>
<feature type="compositionally biased region" description="Polar residues" evidence="1">
    <location>
        <begin position="80"/>
        <end position="94"/>
    </location>
</feature>
<feature type="compositionally biased region" description="Low complexity" evidence="1">
    <location>
        <begin position="537"/>
        <end position="547"/>
    </location>
</feature>
<feature type="region of interest" description="Disordered" evidence="1">
    <location>
        <begin position="1"/>
        <end position="29"/>
    </location>
</feature>
<feature type="region of interest" description="Disordered" evidence="1">
    <location>
        <begin position="313"/>
        <end position="337"/>
    </location>
</feature>
<evidence type="ECO:0000313" key="2">
    <source>
        <dbReference type="EMBL" id="CAL4123080.1"/>
    </source>
</evidence>
<feature type="compositionally biased region" description="Basic residues" evidence="1">
    <location>
        <begin position="155"/>
        <end position="170"/>
    </location>
</feature>